<reference evidence="1" key="1">
    <citation type="submission" date="2023-05" db="EMBL/GenBank/DDBJ databases">
        <authorList>
            <consortium name="ELIXIR-Norway"/>
        </authorList>
    </citation>
    <scope>NUCLEOTIDE SEQUENCE</scope>
</reference>
<sequence length="155" mass="16519">MLPRSSGLSQGPSPSPDGGDTGEEREMPAAPHPTSRKTLHAAEHLQHSSHRHDDEPTCNAPWGPSAMFEGDLAGGWRSYVGRRQQTPAERGAPRGEFQRVCLHGSGGGGRVGYWGPTDWKTQPKLGQTQPPPGLGRRAQAPLPGLQPQLLLASAL</sequence>
<dbReference type="EMBL" id="OX596085">
    <property type="protein sequence ID" value="CAM9272552.1"/>
    <property type="molecule type" value="Genomic_DNA"/>
</dbReference>
<organism evidence="1 2">
    <name type="scientific">Rangifer tarandus platyrhynchus</name>
    <name type="common">Svalbard reindeer</name>
    <dbReference type="NCBI Taxonomy" id="3082113"/>
    <lineage>
        <taxon>Eukaryota</taxon>
        <taxon>Metazoa</taxon>
        <taxon>Chordata</taxon>
        <taxon>Craniata</taxon>
        <taxon>Vertebrata</taxon>
        <taxon>Euteleostomi</taxon>
        <taxon>Mammalia</taxon>
        <taxon>Eutheria</taxon>
        <taxon>Laurasiatheria</taxon>
        <taxon>Artiodactyla</taxon>
        <taxon>Ruminantia</taxon>
        <taxon>Pecora</taxon>
        <taxon>Cervidae</taxon>
        <taxon>Odocoileinae</taxon>
        <taxon>Rangifer</taxon>
    </lineage>
</organism>
<protein>
    <submittedName>
        <fullName evidence="1">Uncharacterized protein</fullName>
    </submittedName>
</protein>
<feature type="non-terminal residue" evidence="1">
    <location>
        <position position="1"/>
    </location>
</feature>
<gene>
    <name evidence="1" type="ORF">MRATA1EN22A_LOCUS259</name>
</gene>
<reference evidence="1" key="2">
    <citation type="submission" date="2025-03" db="EMBL/GenBank/DDBJ databases">
        <authorList>
            <consortium name="ELIXIR-Norway"/>
            <consortium name="Elixir Norway"/>
        </authorList>
    </citation>
    <scope>NUCLEOTIDE SEQUENCE</scope>
</reference>
<feature type="non-terminal residue" evidence="1">
    <location>
        <position position="155"/>
    </location>
</feature>
<evidence type="ECO:0000313" key="1">
    <source>
        <dbReference type="EMBL" id="CAM9272552.1"/>
    </source>
</evidence>
<dbReference type="Proteomes" id="UP001162501">
    <property type="component" value="Chromosome 1"/>
</dbReference>
<name>A0AC59Y0Y2_RANTA</name>
<evidence type="ECO:0000313" key="2">
    <source>
        <dbReference type="Proteomes" id="UP001162501"/>
    </source>
</evidence>
<proteinExistence type="predicted"/>
<accession>A0AC59Y0Y2</accession>